<geneLocation type="plasmid" evidence="1 2">
    <name>pSAM1</name>
</geneLocation>
<organism evidence="1 2">
    <name type="scientific">Streptomyces ambofaciens (strain ATCC 23877 / 3486 / DSM 40053 / JCM 4204 / NBRC 12836 / NRRL B-2516)</name>
    <dbReference type="NCBI Taxonomy" id="278992"/>
    <lineage>
        <taxon>Bacteria</taxon>
        <taxon>Bacillati</taxon>
        <taxon>Actinomycetota</taxon>
        <taxon>Actinomycetes</taxon>
        <taxon>Kitasatosporales</taxon>
        <taxon>Streptomycetaceae</taxon>
        <taxon>Streptomyces</taxon>
    </lineage>
</organism>
<protein>
    <submittedName>
        <fullName evidence="1">Uncharacterized protein</fullName>
    </submittedName>
</protein>
<dbReference type="EMBL" id="CP012383">
    <property type="protein sequence ID" value="AKZ60767.1"/>
    <property type="molecule type" value="Genomic_DNA"/>
</dbReference>
<gene>
    <name evidence="1" type="ORF">SAM23877_p058</name>
</gene>
<name>A0A0K2B6R7_STRA7</name>
<evidence type="ECO:0000313" key="2">
    <source>
        <dbReference type="Proteomes" id="UP000061018"/>
    </source>
</evidence>
<accession>A0A0K2B6R7</accession>
<dbReference type="AlphaFoldDB" id="A0A0K2B6R7"/>
<proteinExistence type="predicted"/>
<evidence type="ECO:0000313" key="1">
    <source>
        <dbReference type="EMBL" id="AKZ60767.1"/>
    </source>
</evidence>
<sequence length="66" mass="7621">MADQAYVTELADELHHRHPDLVSAENDLAGHRRRLAIVVRFLHNEAIAHDIRLNLARDLHLPEPTR</sequence>
<dbReference type="KEGG" id="samb:SAM23877_p058"/>
<keyword evidence="1" id="KW-0614">Plasmid</keyword>
<dbReference type="RefSeq" id="WP_053143290.1">
    <property type="nucleotide sequence ID" value="NZ_CP012383.1"/>
</dbReference>
<dbReference type="Proteomes" id="UP000061018">
    <property type="component" value="Plasmid pSAM1"/>
</dbReference>
<reference evidence="2" key="1">
    <citation type="journal article" date="2015" name="J. Biotechnol.">
        <title>Complete genome sequence of Streptomyces ambofaciens ATCC 23877, the spiramycin producer.</title>
        <authorList>
            <person name="Thibessard A."/>
            <person name="Haas D."/>
            <person name="Gerbaud C."/>
            <person name="Aigle B."/>
            <person name="Lautru S."/>
            <person name="Pernodet J.L."/>
            <person name="Leblond P."/>
        </authorList>
    </citation>
    <scope>NUCLEOTIDE SEQUENCE [LARGE SCALE GENOMIC DNA]</scope>
    <source>
        <strain evidence="2">ATCC 23877 / 3486 / DSM 40053 / JCM 4204 / NBRC 12836 / NRRL B-2516</strain>
        <plasmid evidence="2">pSAM1</plasmid>
    </source>
</reference>